<keyword evidence="1" id="KW-0719">Serine esterase</keyword>
<evidence type="ECO:0000256" key="1">
    <source>
        <dbReference type="ARBA" id="ARBA00022487"/>
    </source>
</evidence>
<proteinExistence type="predicted"/>
<dbReference type="SUPFAM" id="SSF53474">
    <property type="entry name" value="alpha/beta-Hydrolases"/>
    <property type="match status" value="1"/>
</dbReference>
<gene>
    <name evidence="5" type="ORF">BLX24_21685</name>
</gene>
<evidence type="ECO:0000256" key="3">
    <source>
        <dbReference type="ARBA" id="ARBA00022801"/>
    </source>
</evidence>
<evidence type="ECO:0000313" key="5">
    <source>
        <dbReference type="EMBL" id="OIN57050.1"/>
    </source>
</evidence>
<name>A0A1S2VF58_9BACT</name>
<evidence type="ECO:0000256" key="2">
    <source>
        <dbReference type="ARBA" id="ARBA00022729"/>
    </source>
</evidence>
<reference evidence="5 6" key="1">
    <citation type="submission" date="2016-10" db="EMBL/GenBank/DDBJ databases">
        <title>Arsenicibacter rosenii gen. nov., sp. nov., an efficient arsenic-methylating bacterium isolated from an arsenic-contaminated paddy soil.</title>
        <authorList>
            <person name="Huang K."/>
        </authorList>
    </citation>
    <scope>NUCLEOTIDE SEQUENCE [LARGE SCALE GENOMIC DNA]</scope>
    <source>
        <strain evidence="5 6">SM-1</strain>
    </source>
</reference>
<accession>A0A1S2VF58</accession>
<comment type="caution">
    <text evidence="5">The sequence shown here is derived from an EMBL/GenBank/DDBJ whole genome shotgun (WGS) entry which is preliminary data.</text>
</comment>
<keyword evidence="3" id="KW-0378">Hydrolase</keyword>
<dbReference type="Pfam" id="PF22244">
    <property type="entry name" value="GCE_fung"/>
    <property type="match status" value="1"/>
</dbReference>
<evidence type="ECO:0000313" key="6">
    <source>
        <dbReference type="Proteomes" id="UP000181790"/>
    </source>
</evidence>
<dbReference type="InterPro" id="IPR054579">
    <property type="entry name" value="GCE-like_dom"/>
</dbReference>
<keyword evidence="2" id="KW-0732">Signal</keyword>
<dbReference type="Gene3D" id="3.40.50.1820">
    <property type="entry name" value="alpha/beta hydrolase"/>
    <property type="match status" value="1"/>
</dbReference>
<evidence type="ECO:0000259" key="4">
    <source>
        <dbReference type="Pfam" id="PF22244"/>
    </source>
</evidence>
<dbReference type="InterPro" id="IPR029058">
    <property type="entry name" value="AB_hydrolase_fold"/>
</dbReference>
<organism evidence="5 6">
    <name type="scientific">Arsenicibacter rosenii</name>
    <dbReference type="NCBI Taxonomy" id="1750698"/>
    <lineage>
        <taxon>Bacteria</taxon>
        <taxon>Pseudomonadati</taxon>
        <taxon>Bacteroidota</taxon>
        <taxon>Cytophagia</taxon>
        <taxon>Cytophagales</taxon>
        <taxon>Spirosomataceae</taxon>
        <taxon>Arsenicibacter</taxon>
    </lineage>
</organism>
<feature type="domain" description="4-O-methyl-glucuronoyl methylesterase-like" evidence="4">
    <location>
        <begin position="202"/>
        <end position="356"/>
    </location>
</feature>
<dbReference type="AlphaFoldDB" id="A0A1S2VF58"/>
<dbReference type="GO" id="GO:0052689">
    <property type="term" value="F:carboxylic ester hydrolase activity"/>
    <property type="evidence" value="ECO:0007669"/>
    <property type="project" value="UniProtKB-KW"/>
</dbReference>
<keyword evidence="6" id="KW-1185">Reference proteome</keyword>
<dbReference type="Proteomes" id="UP000181790">
    <property type="component" value="Unassembled WGS sequence"/>
</dbReference>
<sequence>MAQSSFKPNYDESKVPAYTLPDVLKMPDGQRVASAKQWTSVQRPAILQLFKEHVYGQMPGNPRVVRSVVRSVDKQALGGKAIRKQLTLFFGNGDDAPGMEVLLYLPKTAKPAPVFAGLNFFGNHCVSNDPGILLSTRWLPNRNEEVVNNKATEKARGMQASRWQVEELIARGYGTATVYYGDLEPDHATGWQTGIRTTLKNDLHTAPEDWSAIGAWAWGLSRLMDYLETDPAVDAKRVMLHGHSRLGKAALWAGANDPRFAMVISNDSGEGGAAIARRMFGETIERINTSFPYWFVGKFKSYNQNENAMPTDQHMLLALVAPRPLYVASAKDDQWADPKGEFLGARAAEPVWALFGKQGLGITDMPPVDQPVGQTIGYHIRTGGHDITAYDWQQYIRFADRHSGKQ</sequence>
<protein>
    <submittedName>
        <fullName evidence="5">Acetylxylan esterase</fullName>
    </submittedName>
</protein>
<dbReference type="EMBL" id="MORL01000016">
    <property type="protein sequence ID" value="OIN57050.1"/>
    <property type="molecule type" value="Genomic_DNA"/>
</dbReference>